<evidence type="ECO:0000313" key="3">
    <source>
        <dbReference type="Proteomes" id="UP001161422"/>
    </source>
</evidence>
<dbReference type="Proteomes" id="UP001161422">
    <property type="component" value="Unassembled WGS sequence"/>
</dbReference>
<sequence>MTRTAFSVSLCFIAGLSYVTILSMSDGPTYAAVGAPLLLLTFGSIMVTLYFRGVEVGVNSMLNTALAIVGPFFAYIGILFGMTILLVDLSIFLTCVYASVLMWLPSKSLKH</sequence>
<keyword evidence="3" id="KW-1185">Reference proteome</keyword>
<dbReference type="RefSeq" id="WP_095505342.1">
    <property type="nucleotide sequence ID" value="NZ_BSNC01000004.1"/>
</dbReference>
<dbReference type="EMBL" id="BSNC01000004">
    <property type="protein sequence ID" value="GLP96216.1"/>
    <property type="molecule type" value="Genomic_DNA"/>
</dbReference>
<feature type="transmembrane region" description="Helical" evidence="1">
    <location>
        <begin position="29"/>
        <end position="51"/>
    </location>
</feature>
<keyword evidence="1" id="KW-0472">Membrane</keyword>
<reference evidence="2" key="1">
    <citation type="journal article" date="2014" name="Int. J. Syst. Evol. Microbiol.">
        <title>Complete genome sequence of Corynebacterium casei LMG S-19264T (=DSM 44701T), isolated from a smear-ripened cheese.</title>
        <authorList>
            <consortium name="US DOE Joint Genome Institute (JGI-PGF)"/>
            <person name="Walter F."/>
            <person name="Albersmeier A."/>
            <person name="Kalinowski J."/>
            <person name="Ruckert C."/>
        </authorList>
    </citation>
    <scope>NUCLEOTIDE SEQUENCE</scope>
    <source>
        <strain evidence="2">NBRC 101628</strain>
    </source>
</reference>
<evidence type="ECO:0000256" key="1">
    <source>
        <dbReference type="SAM" id="Phobius"/>
    </source>
</evidence>
<dbReference type="AlphaFoldDB" id="A0AA37RVS6"/>
<name>A0AA37RVS6_9GAMM</name>
<organism evidence="2 3">
    <name type="scientific">Paraferrimonas sedimenticola</name>
    <dbReference type="NCBI Taxonomy" id="375674"/>
    <lineage>
        <taxon>Bacteria</taxon>
        <taxon>Pseudomonadati</taxon>
        <taxon>Pseudomonadota</taxon>
        <taxon>Gammaproteobacteria</taxon>
        <taxon>Alteromonadales</taxon>
        <taxon>Ferrimonadaceae</taxon>
        <taxon>Paraferrimonas</taxon>
    </lineage>
</organism>
<protein>
    <submittedName>
        <fullName evidence="2">Uncharacterized protein</fullName>
    </submittedName>
</protein>
<accession>A0AA37RVS6</accession>
<keyword evidence="1" id="KW-1133">Transmembrane helix</keyword>
<gene>
    <name evidence="2" type="ORF">GCM10007895_15220</name>
</gene>
<evidence type="ECO:0000313" key="2">
    <source>
        <dbReference type="EMBL" id="GLP96216.1"/>
    </source>
</evidence>
<keyword evidence="1" id="KW-0812">Transmembrane</keyword>
<reference evidence="2" key="2">
    <citation type="submission" date="2023-01" db="EMBL/GenBank/DDBJ databases">
        <title>Draft genome sequence of Paraferrimonas sedimenticola strain NBRC 101628.</title>
        <authorList>
            <person name="Sun Q."/>
            <person name="Mori K."/>
        </authorList>
    </citation>
    <scope>NUCLEOTIDE SEQUENCE</scope>
    <source>
        <strain evidence="2">NBRC 101628</strain>
    </source>
</reference>
<feature type="transmembrane region" description="Helical" evidence="1">
    <location>
        <begin position="84"/>
        <end position="104"/>
    </location>
</feature>
<proteinExistence type="predicted"/>
<feature type="transmembrane region" description="Helical" evidence="1">
    <location>
        <begin position="58"/>
        <end position="78"/>
    </location>
</feature>
<comment type="caution">
    <text evidence="2">The sequence shown here is derived from an EMBL/GenBank/DDBJ whole genome shotgun (WGS) entry which is preliminary data.</text>
</comment>